<organism evidence="3 4">
    <name type="scientific">Fibrobacter succinogenes (strain ATCC 19169 / S85)</name>
    <dbReference type="NCBI Taxonomy" id="59374"/>
    <lineage>
        <taxon>Bacteria</taxon>
        <taxon>Pseudomonadati</taxon>
        <taxon>Fibrobacterota</taxon>
        <taxon>Fibrobacteria</taxon>
        <taxon>Fibrobacterales</taxon>
        <taxon>Fibrobacteraceae</taxon>
        <taxon>Fibrobacter</taxon>
    </lineage>
</organism>
<keyword evidence="4" id="KW-1185">Reference proteome</keyword>
<proteinExistence type="predicted"/>
<dbReference type="NCBIfam" id="TIGR02145">
    <property type="entry name" value="Fib_succ_major"/>
    <property type="match status" value="1"/>
</dbReference>
<gene>
    <name evidence="3" type="ordered locus">Fisuc_1432</name>
</gene>
<dbReference type="Proteomes" id="UP000001497">
    <property type="component" value="Chromosome"/>
</dbReference>
<sequence>MSIMVMPKKPAQPQTNSNETPKRSAAEMGTFVDTRDGTEYKTCKIGKQVWLAENLKFELDSDDCVAYDDDYQYFDKYGYLYSENGLEEAIPEGWHLPTRKEWETMIRFAKKDSRCKDVLSVIASDEWIKSSSDKYGFSMVAGGMRDCGDDFDLLDFSAHFWCVENERRYSSVSFEDGVDEIDDEEVPCYASVRLIKDEE</sequence>
<dbReference type="EMBL" id="CP001792">
    <property type="protein sequence ID" value="ACX75029.1"/>
    <property type="molecule type" value="Genomic_DNA"/>
</dbReference>
<name>A0ABN3YTZ2_FIBSS</name>
<protein>
    <recommendedName>
        <fullName evidence="2">Fibrobacter succinogenes major paralogous domain-containing protein</fullName>
    </recommendedName>
</protein>
<dbReference type="InterPro" id="IPR011871">
    <property type="entry name" value="Fib_succ_major"/>
</dbReference>
<evidence type="ECO:0000313" key="4">
    <source>
        <dbReference type="Proteomes" id="UP000001497"/>
    </source>
</evidence>
<evidence type="ECO:0000256" key="1">
    <source>
        <dbReference type="SAM" id="MobiDB-lite"/>
    </source>
</evidence>
<feature type="region of interest" description="Disordered" evidence="1">
    <location>
        <begin position="1"/>
        <end position="25"/>
    </location>
</feature>
<dbReference type="Pfam" id="PF09603">
    <property type="entry name" value="Fib_succ_major"/>
    <property type="match status" value="1"/>
</dbReference>
<feature type="domain" description="Fibrobacter succinogenes major paralogous" evidence="2">
    <location>
        <begin position="44"/>
        <end position="196"/>
    </location>
</feature>
<reference evidence="3" key="1">
    <citation type="submission" date="2009-10" db="EMBL/GenBank/DDBJ databases">
        <title>Complete sequence of Fibrobacter succinogenes subsp. succinogenes S85.</title>
        <authorList>
            <consortium name="US DOE Joint Genome Institute"/>
            <person name="Lucas S."/>
            <person name="Copeland A."/>
            <person name="Lapidus A."/>
            <person name="Glavina del Rio T."/>
            <person name="Tice H."/>
            <person name="Bruce D."/>
            <person name="Goodwin L."/>
            <person name="Pitluck S."/>
            <person name="Chertkov O."/>
            <person name="Detter J.C."/>
            <person name="Han C."/>
            <person name="Tapia R."/>
            <person name="Larimer F."/>
            <person name="Land M."/>
            <person name="Hauser L."/>
            <person name="Kyrpides N."/>
            <person name="Mikhailova N."/>
            <person name="Weimer P.J."/>
            <person name="Stevenson D.M."/>
            <person name="Boyum J."/>
            <person name="Brumm P.I."/>
            <person name="Mead D."/>
        </authorList>
    </citation>
    <scope>NUCLEOTIDE SEQUENCE [LARGE SCALE GENOMIC DNA]</scope>
    <source>
        <strain evidence="3">S85</strain>
    </source>
</reference>
<accession>A0ABN3YTZ2</accession>
<dbReference type="RefSeq" id="WP_015732014.1">
    <property type="nucleotide sequence ID" value="NC_013410.1"/>
</dbReference>
<evidence type="ECO:0000313" key="3">
    <source>
        <dbReference type="EMBL" id="ACX75029.1"/>
    </source>
</evidence>
<evidence type="ECO:0000259" key="2">
    <source>
        <dbReference type="Pfam" id="PF09603"/>
    </source>
</evidence>